<evidence type="ECO:0000256" key="10">
    <source>
        <dbReference type="SAM" id="Coils"/>
    </source>
</evidence>
<protein>
    <submittedName>
        <fullName evidence="12">OmpA family protein</fullName>
    </submittedName>
</protein>
<keyword evidence="8" id="KW-0998">Cell outer membrane</keyword>
<dbReference type="InterPro" id="IPR011250">
    <property type="entry name" value="OMP/PagP_B-barrel"/>
</dbReference>
<dbReference type="SUPFAM" id="SSF56925">
    <property type="entry name" value="OMPA-like"/>
    <property type="match status" value="1"/>
</dbReference>
<evidence type="ECO:0000313" key="12">
    <source>
        <dbReference type="EMBL" id="MDT7830184.1"/>
    </source>
</evidence>
<dbReference type="InterPro" id="IPR006665">
    <property type="entry name" value="OmpA-like"/>
</dbReference>
<reference evidence="12 13" key="1">
    <citation type="submission" date="2023-09" db="EMBL/GenBank/DDBJ databases">
        <title>Novel taxa isolated from Blanes Bay.</title>
        <authorList>
            <person name="Rey-Velasco X."/>
            <person name="Lucena T."/>
        </authorList>
    </citation>
    <scope>NUCLEOTIDE SEQUENCE [LARGE SCALE GENOMIC DNA]</scope>
    <source>
        <strain evidence="12 13">S334</strain>
    </source>
</reference>
<dbReference type="PRINTS" id="PR01021">
    <property type="entry name" value="OMPADOMAIN"/>
</dbReference>
<keyword evidence="10" id="KW-0175">Coiled coil</keyword>
<proteinExistence type="predicted"/>
<accession>A0ABU3LAG7</accession>
<dbReference type="InterPro" id="IPR036737">
    <property type="entry name" value="OmpA-like_sf"/>
</dbReference>
<evidence type="ECO:0000256" key="9">
    <source>
        <dbReference type="PROSITE-ProRule" id="PRU00473"/>
    </source>
</evidence>
<dbReference type="EMBL" id="JAVTTP010000001">
    <property type="protein sequence ID" value="MDT7830184.1"/>
    <property type="molecule type" value="Genomic_DNA"/>
</dbReference>
<keyword evidence="13" id="KW-1185">Reference proteome</keyword>
<evidence type="ECO:0000256" key="6">
    <source>
        <dbReference type="ARBA" id="ARBA00023114"/>
    </source>
</evidence>
<comment type="caution">
    <text evidence="12">The sequence shown here is derived from an EMBL/GenBank/DDBJ whole genome shotgun (WGS) entry which is preliminary data.</text>
</comment>
<keyword evidence="7 9" id="KW-0472">Membrane</keyword>
<dbReference type="PROSITE" id="PS51123">
    <property type="entry name" value="OMPA_2"/>
    <property type="match status" value="1"/>
</dbReference>
<comment type="subcellular location">
    <subcellularLocation>
        <location evidence="1">Cell outer membrane</location>
        <topology evidence="1">Multi-pass membrane protein</topology>
    </subcellularLocation>
</comment>
<organism evidence="12 13">
    <name type="scientific">Pricia mediterranea</name>
    <dbReference type="NCBI Taxonomy" id="3076079"/>
    <lineage>
        <taxon>Bacteria</taxon>
        <taxon>Pseudomonadati</taxon>
        <taxon>Bacteroidota</taxon>
        <taxon>Flavobacteriia</taxon>
        <taxon>Flavobacteriales</taxon>
        <taxon>Flavobacteriaceae</taxon>
        <taxon>Pricia</taxon>
    </lineage>
</organism>
<dbReference type="SUPFAM" id="SSF103088">
    <property type="entry name" value="OmpA-like"/>
    <property type="match status" value="1"/>
</dbReference>
<evidence type="ECO:0000256" key="7">
    <source>
        <dbReference type="ARBA" id="ARBA00023136"/>
    </source>
</evidence>
<dbReference type="InterPro" id="IPR050330">
    <property type="entry name" value="Bact_OuterMem_StrucFunc"/>
</dbReference>
<dbReference type="Pfam" id="PF00691">
    <property type="entry name" value="OmpA"/>
    <property type="match status" value="1"/>
</dbReference>
<feature type="domain" description="OmpA-like" evidence="11">
    <location>
        <begin position="278"/>
        <end position="400"/>
    </location>
</feature>
<dbReference type="Proteomes" id="UP001250656">
    <property type="component" value="Unassembled WGS sequence"/>
</dbReference>
<evidence type="ECO:0000256" key="5">
    <source>
        <dbReference type="ARBA" id="ARBA00023065"/>
    </source>
</evidence>
<keyword evidence="2" id="KW-0813">Transport</keyword>
<evidence type="ECO:0000259" key="11">
    <source>
        <dbReference type="PROSITE" id="PS51123"/>
    </source>
</evidence>
<evidence type="ECO:0000256" key="8">
    <source>
        <dbReference type="ARBA" id="ARBA00023237"/>
    </source>
</evidence>
<dbReference type="RefSeq" id="WP_314016436.1">
    <property type="nucleotide sequence ID" value="NZ_JAVTTP010000001.1"/>
</dbReference>
<name>A0ABU3LAG7_9FLAO</name>
<dbReference type="InterPro" id="IPR006664">
    <property type="entry name" value="OMP_bac"/>
</dbReference>
<keyword evidence="5" id="KW-0406">Ion transport</keyword>
<evidence type="ECO:0000256" key="4">
    <source>
        <dbReference type="ARBA" id="ARBA00022692"/>
    </source>
</evidence>
<keyword evidence="4" id="KW-0812">Transmembrane</keyword>
<keyword evidence="6" id="KW-0626">Porin</keyword>
<evidence type="ECO:0000256" key="3">
    <source>
        <dbReference type="ARBA" id="ARBA00022452"/>
    </source>
</evidence>
<dbReference type="PANTHER" id="PTHR30329">
    <property type="entry name" value="STATOR ELEMENT OF FLAGELLAR MOTOR COMPLEX"/>
    <property type="match status" value="1"/>
</dbReference>
<sequence length="402" mass="45359">MKPITLIAIAFTCLPLTSVFSQEVVQDGEEELRLTAKDSIVEKAWTVGLGYNFVDDSGDMADELFAFKTQWNAVPYPTRFNFGRYFKSGIGIEGIATYNRYKEGKIVDNMPNPEEKSYFGLDARFTYDLNKIIGETAWFDPYLGVGLGYTEANNRPRGTYNGVIGFRTWFSDHWGLDLNSSGKWSMNTGDASNHLQHAAAVVYRFGIEKGLSNKGEEKLALIEALKAEKQRKQDSIAEVDRQREAAALAERLAKEKEAAQLAAAEKARKDAENRRKRQLESQIADLGMIYFKFDSSYLTDNSKTILDKIAAILNQNEDVTLQVGSHTDSRGASKYNEWLSSRRVERTVGYLIEQGISPGRLNGQGYGETQLQNECDDHTYCSEAKHRLNRRSEFTVQFSNAY</sequence>
<evidence type="ECO:0000256" key="2">
    <source>
        <dbReference type="ARBA" id="ARBA00022448"/>
    </source>
</evidence>
<dbReference type="Gene3D" id="3.30.1330.60">
    <property type="entry name" value="OmpA-like domain"/>
    <property type="match status" value="1"/>
</dbReference>
<dbReference type="Gene3D" id="2.40.160.20">
    <property type="match status" value="1"/>
</dbReference>
<gene>
    <name evidence="12" type="ORF">RQM65_16065</name>
</gene>
<feature type="coiled-coil region" evidence="10">
    <location>
        <begin position="222"/>
        <end position="282"/>
    </location>
</feature>
<evidence type="ECO:0000313" key="13">
    <source>
        <dbReference type="Proteomes" id="UP001250656"/>
    </source>
</evidence>
<dbReference type="PANTHER" id="PTHR30329:SF21">
    <property type="entry name" value="LIPOPROTEIN YIAD-RELATED"/>
    <property type="match status" value="1"/>
</dbReference>
<evidence type="ECO:0000256" key="1">
    <source>
        <dbReference type="ARBA" id="ARBA00004571"/>
    </source>
</evidence>
<dbReference type="CDD" id="cd07185">
    <property type="entry name" value="OmpA_C-like"/>
    <property type="match status" value="1"/>
</dbReference>
<keyword evidence="3" id="KW-1134">Transmembrane beta strand</keyword>